<sequence>MWSEHLVGSGDLFSKNQELLKTLKRDRSIPSQTTHDRLNSRHNAERYLGRTRICSVFGQAGQRPYSLESREMTMQLTGQAPIGRVLWAVPGGNNSQNICCLFMK</sequence>
<keyword evidence="2" id="KW-1185">Reference proteome</keyword>
<accession>A0AA39JHD1</accession>
<evidence type="ECO:0000313" key="1">
    <source>
        <dbReference type="EMBL" id="KAK0442167.1"/>
    </source>
</evidence>
<protein>
    <submittedName>
        <fullName evidence="1">Uncharacterized protein</fullName>
    </submittedName>
</protein>
<dbReference type="EMBL" id="JAUEPT010000027">
    <property type="protein sequence ID" value="KAK0442167.1"/>
    <property type="molecule type" value="Genomic_DNA"/>
</dbReference>
<dbReference type="Proteomes" id="UP001175226">
    <property type="component" value="Unassembled WGS sequence"/>
</dbReference>
<evidence type="ECO:0000313" key="2">
    <source>
        <dbReference type="Proteomes" id="UP001175226"/>
    </source>
</evidence>
<dbReference type="AlphaFoldDB" id="A0AA39JHD1"/>
<proteinExistence type="predicted"/>
<gene>
    <name evidence="1" type="ORF">EV421DRAFT_597708</name>
</gene>
<comment type="caution">
    <text evidence="1">The sequence shown here is derived from an EMBL/GenBank/DDBJ whole genome shotgun (WGS) entry which is preliminary data.</text>
</comment>
<reference evidence="1" key="1">
    <citation type="submission" date="2023-06" db="EMBL/GenBank/DDBJ databases">
        <authorList>
            <consortium name="Lawrence Berkeley National Laboratory"/>
            <person name="Ahrendt S."/>
            <person name="Sahu N."/>
            <person name="Indic B."/>
            <person name="Wong-Bajracharya J."/>
            <person name="Merenyi Z."/>
            <person name="Ke H.-M."/>
            <person name="Monk M."/>
            <person name="Kocsube S."/>
            <person name="Drula E."/>
            <person name="Lipzen A."/>
            <person name="Balint B."/>
            <person name="Henrissat B."/>
            <person name="Andreopoulos B."/>
            <person name="Martin F.M."/>
            <person name="Harder C.B."/>
            <person name="Rigling D."/>
            <person name="Ford K.L."/>
            <person name="Foster G.D."/>
            <person name="Pangilinan J."/>
            <person name="Papanicolaou A."/>
            <person name="Barry K."/>
            <person name="LaButti K."/>
            <person name="Viragh M."/>
            <person name="Koriabine M."/>
            <person name="Yan M."/>
            <person name="Riley R."/>
            <person name="Champramary S."/>
            <person name="Plett K.L."/>
            <person name="Tsai I.J."/>
            <person name="Slot J."/>
            <person name="Sipos G."/>
            <person name="Plett J."/>
            <person name="Nagy L.G."/>
            <person name="Grigoriev I.V."/>
        </authorList>
    </citation>
    <scope>NUCLEOTIDE SEQUENCE</scope>
    <source>
        <strain evidence="1">FPL87.14</strain>
    </source>
</reference>
<name>A0AA39JHD1_9AGAR</name>
<organism evidence="1 2">
    <name type="scientific">Armillaria borealis</name>
    <dbReference type="NCBI Taxonomy" id="47425"/>
    <lineage>
        <taxon>Eukaryota</taxon>
        <taxon>Fungi</taxon>
        <taxon>Dikarya</taxon>
        <taxon>Basidiomycota</taxon>
        <taxon>Agaricomycotina</taxon>
        <taxon>Agaricomycetes</taxon>
        <taxon>Agaricomycetidae</taxon>
        <taxon>Agaricales</taxon>
        <taxon>Marasmiineae</taxon>
        <taxon>Physalacriaceae</taxon>
        <taxon>Armillaria</taxon>
    </lineage>
</organism>